<dbReference type="InterPro" id="IPR027417">
    <property type="entry name" value="P-loop_NTPase"/>
</dbReference>
<dbReference type="InterPro" id="IPR025669">
    <property type="entry name" value="AAA_dom"/>
</dbReference>
<dbReference type="GO" id="GO:0000160">
    <property type="term" value="P:phosphorelay signal transduction system"/>
    <property type="evidence" value="ECO:0007669"/>
    <property type="project" value="InterPro"/>
</dbReference>
<dbReference type="AlphaFoldDB" id="A0A7G6DZW8"/>
<evidence type="ECO:0000256" key="2">
    <source>
        <dbReference type="ARBA" id="ARBA00024867"/>
    </source>
</evidence>
<dbReference type="EMBL" id="CP045798">
    <property type="protein sequence ID" value="QNB45372.1"/>
    <property type="molecule type" value="Genomic_DNA"/>
</dbReference>
<dbReference type="PANTHER" id="PTHR43384">
    <property type="entry name" value="SEPTUM SITE-DETERMINING PROTEIN MIND HOMOLOG, CHLOROPLASTIC-RELATED"/>
    <property type="match status" value="1"/>
</dbReference>
<comment type="function">
    <text evidence="2">May play the central regulatory role in sporulation. It may be an element of the effector pathway responsible for the activation of sporulation genes in response to nutritional stress. Spo0A may act in concert with spo0H (a sigma factor) to control the expression of some genes that are critical to the sporulation process.</text>
</comment>
<dbReference type="SUPFAM" id="SSF52540">
    <property type="entry name" value="P-loop containing nucleoside triphosphate hydrolases"/>
    <property type="match status" value="1"/>
</dbReference>
<dbReference type="Pfam" id="PF13614">
    <property type="entry name" value="AAA_31"/>
    <property type="match status" value="1"/>
</dbReference>
<dbReference type="GO" id="GO:0051782">
    <property type="term" value="P:negative regulation of cell division"/>
    <property type="evidence" value="ECO:0007669"/>
    <property type="project" value="TreeGrafter"/>
</dbReference>
<dbReference type="KEGG" id="tfr:BR63_03020"/>
<reference evidence="5 6" key="1">
    <citation type="journal article" date="2019" name="Front. Microbiol.">
        <title>Thermoanaerosceptrum fracticalcis gen. nov. sp. nov., a Novel Fumarate-Fermenting Microorganism From a Deep Fractured Carbonate Aquifer of the US Great Basin.</title>
        <authorList>
            <person name="Hamilton-Brehm S.D."/>
            <person name="Stewart L.E."/>
            <person name="Zavarin M."/>
            <person name="Caldwell M."/>
            <person name="Lawson P.A."/>
            <person name="Onstott T.C."/>
            <person name="Grzymski J."/>
            <person name="Neveux I."/>
            <person name="Lollar B.S."/>
            <person name="Russell C.E."/>
            <person name="Moser D.P."/>
        </authorList>
    </citation>
    <scope>NUCLEOTIDE SEQUENCE [LARGE SCALE GENOMIC DNA]</scope>
    <source>
        <strain evidence="5 6">DRI-13</strain>
    </source>
</reference>
<dbReference type="Proteomes" id="UP000515847">
    <property type="component" value="Chromosome"/>
</dbReference>
<dbReference type="SMART" id="SM00448">
    <property type="entry name" value="REC"/>
    <property type="match status" value="1"/>
</dbReference>
<comment type="caution">
    <text evidence="3">Lacks conserved residue(s) required for the propagation of feature annotation.</text>
</comment>
<keyword evidence="6" id="KW-1185">Reference proteome</keyword>
<evidence type="ECO:0000259" key="4">
    <source>
        <dbReference type="PROSITE" id="PS50110"/>
    </source>
</evidence>
<dbReference type="OrthoDB" id="9794577at2"/>
<dbReference type="InterPro" id="IPR011006">
    <property type="entry name" value="CheY-like_superfamily"/>
</dbReference>
<gene>
    <name evidence="5" type="ORF">BR63_03020</name>
</gene>
<accession>A0A7G6DZW8</accession>
<evidence type="ECO:0000313" key="6">
    <source>
        <dbReference type="Proteomes" id="UP000515847"/>
    </source>
</evidence>
<feature type="domain" description="Response regulatory" evidence="4">
    <location>
        <begin position="9"/>
        <end position="125"/>
    </location>
</feature>
<dbReference type="GO" id="GO:0005829">
    <property type="term" value="C:cytosol"/>
    <property type="evidence" value="ECO:0007669"/>
    <property type="project" value="TreeGrafter"/>
</dbReference>
<evidence type="ECO:0000256" key="1">
    <source>
        <dbReference type="ARBA" id="ARBA00018672"/>
    </source>
</evidence>
<name>A0A7G6DZW8_THEFR</name>
<dbReference type="InterPro" id="IPR050625">
    <property type="entry name" value="ParA/MinD_ATPase"/>
</dbReference>
<dbReference type="Pfam" id="PF00072">
    <property type="entry name" value="Response_reg"/>
    <property type="match status" value="1"/>
</dbReference>
<dbReference type="SUPFAM" id="SSF52172">
    <property type="entry name" value="CheY-like"/>
    <property type="match status" value="1"/>
</dbReference>
<evidence type="ECO:0000256" key="3">
    <source>
        <dbReference type="PROSITE-ProRule" id="PRU00169"/>
    </source>
</evidence>
<sequence>MKTEGSTVHLAIADHDMEWMMQALQGLNSHKQIKVTVFANTGRDLVERVASMDVDAVLMEYSMPDMTAVEVVKKLAEDSPGTLIFAVTNSLTEQLLRTAKSAGVKEVFFKPNFSPAEAGNRIVAEVDAFRRELSLAAQKHGRIEKGTGPIGVKIQKEYVTRTLKQVVVLTHNIKGGVGKSTIAVNLAAAIKMSPYYSGQRVCLVDFDCGGANVATYCHINDNATYNRNIYNWLSVSPDVSAREVEEMLIKGPQGIMIAAAPINLAHAEKISYDLADKILKILKNYFTVIVIDGAPNLSAPIDSAMLHATHILLVANAEGQSVRQLAKTVALFSPEPDFPEKPDMSHILNKMFLVVNYAQAPTEYDLKKADIASVVGRPLIAEIPYDKTVRKALHGPYEKVAVELDPGSDFSLAIKKLSNDICGAYPDGIRGEDDEKKPSKGLFSRLLGR</sequence>
<dbReference type="GO" id="GO:0009898">
    <property type="term" value="C:cytoplasmic side of plasma membrane"/>
    <property type="evidence" value="ECO:0007669"/>
    <property type="project" value="TreeGrafter"/>
</dbReference>
<organism evidence="5 6">
    <name type="scientific">Thermanaerosceptrum fracticalcis</name>
    <dbReference type="NCBI Taxonomy" id="1712410"/>
    <lineage>
        <taxon>Bacteria</taxon>
        <taxon>Bacillati</taxon>
        <taxon>Bacillota</taxon>
        <taxon>Clostridia</taxon>
        <taxon>Eubacteriales</taxon>
        <taxon>Peptococcaceae</taxon>
        <taxon>Thermanaerosceptrum</taxon>
    </lineage>
</organism>
<evidence type="ECO:0000313" key="5">
    <source>
        <dbReference type="EMBL" id="QNB45372.1"/>
    </source>
</evidence>
<dbReference type="Gene3D" id="3.40.50.300">
    <property type="entry name" value="P-loop containing nucleotide triphosphate hydrolases"/>
    <property type="match status" value="1"/>
</dbReference>
<dbReference type="Gene3D" id="3.40.50.2300">
    <property type="match status" value="1"/>
</dbReference>
<dbReference type="GO" id="GO:0016887">
    <property type="term" value="F:ATP hydrolysis activity"/>
    <property type="evidence" value="ECO:0007669"/>
    <property type="project" value="TreeGrafter"/>
</dbReference>
<dbReference type="RefSeq" id="WP_034426101.1">
    <property type="nucleotide sequence ID" value="NZ_CP045798.1"/>
</dbReference>
<dbReference type="GO" id="GO:0005524">
    <property type="term" value="F:ATP binding"/>
    <property type="evidence" value="ECO:0007669"/>
    <property type="project" value="TreeGrafter"/>
</dbReference>
<protein>
    <recommendedName>
        <fullName evidence="1">Stage 0 sporulation protein A homolog</fullName>
    </recommendedName>
</protein>
<proteinExistence type="predicted"/>
<dbReference type="PANTHER" id="PTHR43384:SF13">
    <property type="entry name" value="SLR0110 PROTEIN"/>
    <property type="match status" value="1"/>
</dbReference>
<dbReference type="PROSITE" id="PS50110">
    <property type="entry name" value="RESPONSE_REGULATORY"/>
    <property type="match status" value="1"/>
</dbReference>
<dbReference type="InterPro" id="IPR001789">
    <property type="entry name" value="Sig_transdc_resp-reg_receiver"/>
</dbReference>